<gene>
    <name evidence="1" type="ORF">PVC01_100007500</name>
</gene>
<dbReference type="VEuPathDB" id="PlasmoDB:PVW1_100010600"/>
<evidence type="ECO:0000313" key="2">
    <source>
        <dbReference type="Proteomes" id="UP000305196"/>
    </source>
</evidence>
<evidence type="ECO:0000313" key="1">
    <source>
        <dbReference type="EMBL" id="SCO73004.1"/>
    </source>
</evidence>
<accession>A0A1G4HDV4</accession>
<sequence>MTEITVDIGKWKKEYPFLENVWDIYDKFFETINEREYTSTLSFCDIEDMFIKDNKGVHRQICKKLARNLLSLADSGYGAHELLKRCNILYIWLYLEIKKNELSDDTVKFIFDGLNKIINMMHKEAPCPYFSFKENLHKPEDLMELRIFNDNIVTVQNILLEESYNDSYCSCQKYVNYCFNKYKSLKNEYCIQDKDKVTNNINTCNELTKFESLYSFLTDKPNIRDKIPNINSSSNTTINIERCKSYAVKETSTTIIDDQSGSTTQRSVNTAIGTMAGFTPARRLLHSGLRRDIGRIKNTMYSEDANALTFDRLEHSDYNSYNIGYEAT</sequence>
<dbReference type="VEuPathDB" id="PlasmoDB:PVPAM_000030500"/>
<proteinExistence type="predicted"/>
<organism evidence="1 2">
    <name type="scientific">Plasmodium vivax</name>
    <name type="common">malaria parasite P. vivax</name>
    <dbReference type="NCBI Taxonomy" id="5855"/>
    <lineage>
        <taxon>Eukaryota</taxon>
        <taxon>Sar</taxon>
        <taxon>Alveolata</taxon>
        <taxon>Apicomplexa</taxon>
        <taxon>Aconoidasida</taxon>
        <taxon>Haemosporida</taxon>
        <taxon>Plasmodiidae</taxon>
        <taxon>Plasmodium</taxon>
        <taxon>Plasmodium (Plasmodium)</taxon>
    </lineage>
</organism>
<name>A0A1G4HDV4_PLAVI</name>
<dbReference type="VEuPathDB" id="PlasmoDB:PVP01_1000300"/>
<protein>
    <submittedName>
        <fullName evidence="1">Vir protein, putative</fullName>
    </submittedName>
</protein>
<reference evidence="1 2" key="1">
    <citation type="submission" date="2016-07" db="EMBL/GenBank/DDBJ databases">
        <authorList>
            <consortium name="Pathogen Informatics"/>
        </authorList>
    </citation>
    <scope>NUCLEOTIDE SEQUENCE [LARGE SCALE GENOMIC DNA]</scope>
</reference>
<dbReference type="Proteomes" id="UP000305196">
    <property type="component" value="Chromosome 10"/>
</dbReference>
<dbReference type="EMBL" id="LT615265">
    <property type="protein sequence ID" value="SCO73004.1"/>
    <property type="molecule type" value="Genomic_DNA"/>
</dbReference>
<dbReference type="AlphaFoldDB" id="A0A1G4HDV4"/>